<organism evidence="2 3">
    <name type="scientific">Brassica cretica</name>
    <name type="common">Mustard</name>
    <dbReference type="NCBI Taxonomy" id="69181"/>
    <lineage>
        <taxon>Eukaryota</taxon>
        <taxon>Viridiplantae</taxon>
        <taxon>Streptophyta</taxon>
        <taxon>Embryophyta</taxon>
        <taxon>Tracheophyta</taxon>
        <taxon>Spermatophyta</taxon>
        <taxon>Magnoliopsida</taxon>
        <taxon>eudicotyledons</taxon>
        <taxon>Gunneridae</taxon>
        <taxon>Pentapetalae</taxon>
        <taxon>rosids</taxon>
        <taxon>malvids</taxon>
        <taxon>Brassicales</taxon>
        <taxon>Brassicaceae</taxon>
        <taxon>Brassiceae</taxon>
        <taxon>Brassica</taxon>
    </lineage>
</organism>
<feature type="region of interest" description="Disordered" evidence="1">
    <location>
        <begin position="1"/>
        <end position="40"/>
    </location>
</feature>
<evidence type="ECO:0000256" key="1">
    <source>
        <dbReference type="SAM" id="MobiDB-lite"/>
    </source>
</evidence>
<proteinExistence type="predicted"/>
<reference evidence="2" key="1">
    <citation type="submission" date="2019-12" db="EMBL/GenBank/DDBJ databases">
        <title>Genome sequencing and annotation of Brassica cretica.</title>
        <authorList>
            <person name="Studholme D.J."/>
            <person name="Sarris P."/>
        </authorList>
    </citation>
    <scope>NUCLEOTIDE SEQUENCE</scope>
    <source>
        <strain evidence="2">PFS-109/04</strain>
        <tissue evidence="2">Leaf</tissue>
    </source>
</reference>
<dbReference type="AlphaFoldDB" id="A0A8S9S209"/>
<gene>
    <name evidence="2" type="ORF">F2Q69_00027901</name>
</gene>
<comment type="caution">
    <text evidence="2">The sequence shown here is derived from an EMBL/GenBank/DDBJ whole genome shotgun (WGS) entry which is preliminary data.</text>
</comment>
<dbReference type="EMBL" id="QGKX02000088">
    <property type="protein sequence ID" value="KAF3587625.1"/>
    <property type="molecule type" value="Genomic_DNA"/>
</dbReference>
<accession>A0A8S9S209</accession>
<name>A0A8S9S209_BRACR</name>
<evidence type="ECO:0000313" key="3">
    <source>
        <dbReference type="Proteomes" id="UP000712600"/>
    </source>
</evidence>
<dbReference type="Proteomes" id="UP000712600">
    <property type="component" value="Unassembled WGS sequence"/>
</dbReference>
<feature type="compositionally biased region" description="Basic and acidic residues" evidence="1">
    <location>
        <begin position="7"/>
        <end position="16"/>
    </location>
</feature>
<protein>
    <submittedName>
        <fullName evidence="2">Uncharacterized protein</fullName>
    </submittedName>
</protein>
<sequence>MPVKNHRALDRRDQSSKRLIPHTYTKGSKGRREQHERTLSKPEVANMAKWRVTEKQAAMKSATRCGNIDGRVDRTKSLNRGAVPEL</sequence>
<evidence type="ECO:0000313" key="2">
    <source>
        <dbReference type="EMBL" id="KAF3587625.1"/>
    </source>
</evidence>
<feature type="compositionally biased region" description="Basic and acidic residues" evidence="1">
    <location>
        <begin position="30"/>
        <end position="40"/>
    </location>
</feature>